<dbReference type="InterPro" id="IPR009000">
    <property type="entry name" value="Transl_B-barrel_sf"/>
</dbReference>
<comment type="similarity">
    <text evidence="2 12">Belongs to the class-II aminoacyl-tRNA synthetase family.</text>
</comment>
<gene>
    <name evidence="12 15" type="primary">alaS</name>
    <name evidence="15" type="ORF">F3N42_06935</name>
</gene>
<feature type="domain" description="Alanyl-transfer RNA synthetases family profile" evidence="14">
    <location>
        <begin position="2"/>
        <end position="711"/>
    </location>
</feature>
<dbReference type="Gene3D" id="2.40.30.130">
    <property type="match status" value="1"/>
</dbReference>
<dbReference type="InterPro" id="IPR023033">
    <property type="entry name" value="Ala_tRNA_ligase_euk/bac"/>
</dbReference>
<evidence type="ECO:0000256" key="6">
    <source>
        <dbReference type="ARBA" id="ARBA00022741"/>
    </source>
</evidence>
<keyword evidence="3 12" id="KW-0820">tRNA-binding</keyword>
<accession>A0A5N0TA76</accession>
<dbReference type="Gene3D" id="3.10.310.40">
    <property type="match status" value="1"/>
</dbReference>
<dbReference type="Proteomes" id="UP000325372">
    <property type="component" value="Unassembled WGS sequence"/>
</dbReference>
<evidence type="ECO:0000256" key="7">
    <source>
        <dbReference type="ARBA" id="ARBA00022833"/>
    </source>
</evidence>
<evidence type="ECO:0000259" key="14">
    <source>
        <dbReference type="PROSITE" id="PS50860"/>
    </source>
</evidence>
<dbReference type="NCBIfam" id="TIGR00344">
    <property type="entry name" value="alaS"/>
    <property type="match status" value="1"/>
</dbReference>
<evidence type="ECO:0000256" key="5">
    <source>
        <dbReference type="ARBA" id="ARBA00022723"/>
    </source>
</evidence>
<reference evidence="15 16" key="1">
    <citation type="submission" date="2019-09" db="EMBL/GenBank/DDBJ databases">
        <title>Wenzhouxiangella sp. Genome sequencing and assembly.</title>
        <authorList>
            <person name="Zhang R."/>
        </authorList>
    </citation>
    <scope>NUCLEOTIDE SEQUENCE [LARGE SCALE GENOMIC DNA]</scope>
    <source>
        <strain evidence="15 16">W260</strain>
    </source>
</reference>
<keyword evidence="8 12" id="KW-0067">ATP-binding</keyword>
<dbReference type="GO" id="GO:0005829">
    <property type="term" value="C:cytosol"/>
    <property type="evidence" value="ECO:0007669"/>
    <property type="project" value="TreeGrafter"/>
</dbReference>
<dbReference type="Pfam" id="PF02272">
    <property type="entry name" value="DHHA1"/>
    <property type="match status" value="1"/>
</dbReference>
<feature type="binding site" evidence="12">
    <location>
        <position position="566"/>
    </location>
    <ligand>
        <name>Zn(2+)</name>
        <dbReference type="ChEBI" id="CHEBI:29105"/>
    </ligand>
</feature>
<keyword evidence="16" id="KW-1185">Reference proteome</keyword>
<sequence length="877" mass="95067">MKTSNEIRSDFLKFFESNGHRAVTSSSLVPADDPTLLFTNAGMNQFKDVFLGAEKRQYTRAVTSQKCVRAGGKHNDLDQVGYTARHHTFFEMLGNFSFGDYFKHDAIRFAWSLLTETWGIPADRLYVTVYHTDNEAHDIWRNDIGLAEDRVLRIGDKPGGAEYESDNFWAMGDTGPCGPCSEIFFDHGDHIEGGLPGTENEDGDRYVEIWNLVFMQFDRGADGELTPLPAPCVDTGMGLERVAAVLQGTHDNYLTDQFQALVSAAAELVGCADRDNKSLRVIADHIRACAFLVADGVLPSNDGRGYVLRRIIRRAVRHGFMLGRKTPFFSEMVAPLAAVMGEAYPVLLSDGERIATVLAEEEKRFARTLDTGLGILRKVMDETAAGKAIDGDTAFLLYDTYGFPLDLTQDIAREEGLSVDTEGFDQAMAEQRKRGRDARQFKAATISADALSRLQPGEFVGYDTGTSDARVTGILVDGKAVEAIDGGDDAVVVLDRTPFYAESGGQVGDTGTLESGDGRFRVDDTQKLGGVFHGHVGTLEQGELRVGDTVTAAIDMDRRQNIVLHHSATHLMHKALQDLLGDHVEQRGSLVAPDHLRFDFSHPRQVTPEELRRIEARVNADIRANPAATAEVMDFDDALKTGAMALFGEKYGDRVRVLKFGELSTELCGGTHVSRVGDIGQFKIVSEGAVGAGIRRIIAVAGEQAVKAIQSQESTLQDVAGVLKVGTDGVEQRLGQLLDRNRELEKELEALKASMVTSGSDALLAQAVEIGGIKVLSTRLDGADSRNLRDAVDHLKDSLGSAVVVLGAVDDDKVRLAAGISKDLTTRIKAGDLVNFVAQQVGGKGGGRPDFAQAGGNQPEALESALASVSHWVAEKQ</sequence>
<dbReference type="EC" id="6.1.1.7" evidence="12"/>
<evidence type="ECO:0000313" key="15">
    <source>
        <dbReference type="EMBL" id="KAA9131905.1"/>
    </source>
</evidence>
<evidence type="ECO:0000256" key="2">
    <source>
        <dbReference type="ARBA" id="ARBA00008226"/>
    </source>
</evidence>
<dbReference type="InterPro" id="IPR018165">
    <property type="entry name" value="Ala-tRNA-synth_IIc_core"/>
</dbReference>
<evidence type="ECO:0000256" key="9">
    <source>
        <dbReference type="ARBA" id="ARBA00022884"/>
    </source>
</evidence>
<dbReference type="RefSeq" id="WP_150863695.1">
    <property type="nucleotide sequence ID" value="NZ_VYXP01000004.1"/>
</dbReference>
<dbReference type="EMBL" id="VYXP01000004">
    <property type="protein sequence ID" value="KAA9131905.1"/>
    <property type="molecule type" value="Genomic_DNA"/>
</dbReference>
<evidence type="ECO:0000256" key="8">
    <source>
        <dbReference type="ARBA" id="ARBA00022840"/>
    </source>
</evidence>
<dbReference type="FunFam" id="3.10.310.40:FF:000001">
    <property type="entry name" value="Alanine--tRNA ligase"/>
    <property type="match status" value="1"/>
</dbReference>
<keyword evidence="9 12" id="KW-0694">RNA-binding</keyword>
<evidence type="ECO:0000256" key="4">
    <source>
        <dbReference type="ARBA" id="ARBA00022598"/>
    </source>
</evidence>
<dbReference type="InterPro" id="IPR018162">
    <property type="entry name" value="Ala-tRNA-ligase_IIc_anticod-bd"/>
</dbReference>
<protein>
    <recommendedName>
        <fullName evidence="12">Alanine--tRNA ligase</fullName>
        <ecNumber evidence="12">6.1.1.7</ecNumber>
    </recommendedName>
    <alternativeName>
        <fullName evidence="12">Alanyl-tRNA synthetase</fullName>
        <shortName evidence="12">AlaRS</shortName>
    </alternativeName>
</protein>
<dbReference type="GO" id="GO:0006419">
    <property type="term" value="P:alanyl-tRNA aminoacylation"/>
    <property type="evidence" value="ECO:0007669"/>
    <property type="project" value="UniProtKB-UniRule"/>
</dbReference>
<dbReference type="HAMAP" id="MF_00036_B">
    <property type="entry name" value="Ala_tRNA_synth_B"/>
    <property type="match status" value="1"/>
</dbReference>
<dbReference type="InterPro" id="IPR045864">
    <property type="entry name" value="aa-tRNA-synth_II/BPL/LPL"/>
</dbReference>
<comment type="subcellular location">
    <subcellularLocation>
        <location evidence="1 12">Cytoplasm</location>
    </subcellularLocation>
</comment>
<feature type="binding site" evidence="12">
    <location>
        <position position="570"/>
    </location>
    <ligand>
        <name>Zn(2+)</name>
        <dbReference type="ChEBI" id="CHEBI:29105"/>
    </ligand>
</feature>
<name>A0A5N0TA76_9GAMM</name>
<keyword evidence="4 12" id="KW-0436">Ligase</keyword>
<dbReference type="SUPFAM" id="SSF101353">
    <property type="entry name" value="Putative anticodon-binding domain of alanyl-tRNA synthetase (AlaRS)"/>
    <property type="match status" value="1"/>
</dbReference>
<evidence type="ECO:0000256" key="1">
    <source>
        <dbReference type="ARBA" id="ARBA00004496"/>
    </source>
</evidence>
<evidence type="ECO:0000256" key="13">
    <source>
        <dbReference type="SAM" id="Coils"/>
    </source>
</evidence>
<dbReference type="PROSITE" id="PS50860">
    <property type="entry name" value="AA_TRNA_LIGASE_II_ALA"/>
    <property type="match status" value="1"/>
</dbReference>
<dbReference type="InterPro" id="IPR018163">
    <property type="entry name" value="Thr/Ala-tRNA-synth_IIc_edit"/>
</dbReference>
<dbReference type="InterPro" id="IPR002318">
    <property type="entry name" value="Ala-tRNA-lgiase_IIc"/>
</dbReference>
<dbReference type="FunFam" id="2.40.30.130:FF:000001">
    <property type="entry name" value="Alanine--tRNA ligase"/>
    <property type="match status" value="1"/>
</dbReference>
<dbReference type="GO" id="GO:0002161">
    <property type="term" value="F:aminoacyl-tRNA deacylase activity"/>
    <property type="evidence" value="ECO:0007669"/>
    <property type="project" value="TreeGrafter"/>
</dbReference>
<dbReference type="AlphaFoldDB" id="A0A5N0TA76"/>
<dbReference type="SUPFAM" id="SSF50447">
    <property type="entry name" value="Translation proteins"/>
    <property type="match status" value="1"/>
</dbReference>
<keyword evidence="6 12" id="KW-0547">Nucleotide-binding</keyword>
<dbReference type="CDD" id="cd00673">
    <property type="entry name" value="AlaRS_core"/>
    <property type="match status" value="1"/>
</dbReference>
<evidence type="ECO:0000256" key="11">
    <source>
        <dbReference type="ARBA" id="ARBA00023146"/>
    </source>
</evidence>
<feature type="binding site" evidence="12">
    <location>
        <position position="672"/>
    </location>
    <ligand>
        <name>Zn(2+)</name>
        <dbReference type="ChEBI" id="CHEBI:29105"/>
    </ligand>
</feature>
<dbReference type="Gene3D" id="3.30.980.10">
    <property type="entry name" value="Threonyl-trna Synthetase, Chain A, domain 2"/>
    <property type="match status" value="1"/>
</dbReference>
<dbReference type="FunFam" id="3.30.54.20:FF:000001">
    <property type="entry name" value="Alanine--tRNA ligase"/>
    <property type="match status" value="1"/>
</dbReference>
<comment type="caution">
    <text evidence="15">The sequence shown here is derived from an EMBL/GenBank/DDBJ whole genome shotgun (WGS) entry which is preliminary data.</text>
</comment>
<dbReference type="FunFam" id="3.30.930.10:FF:000004">
    <property type="entry name" value="Alanine--tRNA ligase"/>
    <property type="match status" value="1"/>
</dbReference>
<dbReference type="GO" id="GO:0008270">
    <property type="term" value="F:zinc ion binding"/>
    <property type="evidence" value="ECO:0007669"/>
    <property type="project" value="UniProtKB-UniRule"/>
</dbReference>
<proteinExistence type="inferred from homology"/>
<dbReference type="SMART" id="SM00863">
    <property type="entry name" value="tRNA_SAD"/>
    <property type="match status" value="1"/>
</dbReference>
<dbReference type="InterPro" id="IPR012947">
    <property type="entry name" value="tRNA_SAD"/>
</dbReference>
<dbReference type="InterPro" id="IPR018164">
    <property type="entry name" value="Ala-tRNA-synth_IIc_N"/>
</dbReference>
<keyword evidence="13" id="KW-0175">Coiled coil</keyword>
<comment type="cofactor">
    <cofactor evidence="12">
        <name>Zn(2+)</name>
        <dbReference type="ChEBI" id="CHEBI:29105"/>
    </cofactor>
    <text evidence="12">Binds 1 zinc ion per subunit.</text>
</comment>
<keyword evidence="10 12" id="KW-0648">Protein biosynthesis</keyword>
<dbReference type="GO" id="GO:0005524">
    <property type="term" value="F:ATP binding"/>
    <property type="evidence" value="ECO:0007669"/>
    <property type="project" value="UniProtKB-UniRule"/>
</dbReference>
<dbReference type="Gene3D" id="3.30.54.20">
    <property type="match status" value="1"/>
</dbReference>
<dbReference type="GO" id="GO:0000049">
    <property type="term" value="F:tRNA binding"/>
    <property type="evidence" value="ECO:0007669"/>
    <property type="project" value="UniProtKB-KW"/>
</dbReference>
<dbReference type="PANTHER" id="PTHR11777:SF9">
    <property type="entry name" value="ALANINE--TRNA LIGASE, CYTOPLASMIC"/>
    <property type="match status" value="1"/>
</dbReference>
<feature type="binding site" evidence="12">
    <location>
        <position position="668"/>
    </location>
    <ligand>
        <name>Zn(2+)</name>
        <dbReference type="ChEBI" id="CHEBI:29105"/>
    </ligand>
</feature>
<dbReference type="PRINTS" id="PR00980">
    <property type="entry name" value="TRNASYNTHALA"/>
</dbReference>
<comment type="function">
    <text evidence="12">Catalyzes the attachment of alanine to tRNA(Ala) in a two-step reaction: alanine is first activated by ATP to form Ala-AMP and then transferred to the acceptor end of tRNA(Ala). Also edits incorrectly charged Ser-tRNA(Ala) and Gly-tRNA(Ala) via its editing domain.</text>
</comment>
<comment type="catalytic activity">
    <reaction evidence="12">
        <text>tRNA(Ala) + L-alanine + ATP = L-alanyl-tRNA(Ala) + AMP + diphosphate</text>
        <dbReference type="Rhea" id="RHEA:12540"/>
        <dbReference type="Rhea" id="RHEA-COMP:9657"/>
        <dbReference type="Rhea" id="RHEA-COMP:9923"/>
        <dbReference type="ChEBI" id="CHEBI:30616"/>
        <dbReference type="ChEBI" id="CHEBI:33019"/>
        <dbReference type="ChEBI" id="CHEBI:57972"/>
        <dbReference type="ChEBI" id="CHEBI:78442"/>
        <dbReference type="ChEBI" id="CHEBI:78497"/>
        <dbReference type="ChEBI" id="CHEBI:456215"/>
        <dbReference type="EC" id="6.1.1.7"/>
    </reaction>
</comment>
<keyword evidence="12" id="KW-0963">Cytoplasm</keyword>
<dbReference type="Pfam" id="PF01411">
    <property type="entry name" value="tRNA-synt_2c"/>
    <property type="match status" value="1"/>
</dbReference>
<keyword evidence="11 12" id="KW-0030">Aminoacyl-tRNA synthetase</keyword>
<comment type="domain">
    <text evidence="12">Consists of three domains; the N-terminal catalytic domain, the editing domain and the C-terminal C-Ala domain. The editing domain removes incorrectly charged amino acids, while the C-Ala domain, along with tRNA(Ala), serves as a bridge to cooperatively bring together the editing and aminoacylation centers thus stimulating deacylation of misacylated tRNAs.</text>
</comment>
<evidence type="ECO:0000256" key="3">
    <source>
        <dbReference type="ARBA" id="ARBA00022555"/>
    </source>
</evidence>
<dbReference type="InterPro" id="IPR003156">
    <property type="entry name" value="DHHA1_dom"/>
</dbReference>
<dbReference type="FunFam" id="3.30.980.10:FF:000004">
    <property type="entry name" value="Alanine--tRNA ligase, cytoplasmic"/>
    <property type="match status" value="1"/>
</dbReference>
<keyword evidence="7 12" id="KW-0862">Zinc</keyword>
<organism evidence="15 16">
    <name type="scientific">Marinihelvus fidelis</name>
    <dbReference type="NCBI Taxonomy" id="2613842"/>
    <lineage>
        <taxon>Bacteria</taxon>
        <taxon>Pseudomonadati</taxon>
        <taxon>Pseudomonadota</taxon>
        <taxon>Gammaproteobacteria</taxon>
        <taxon>Chromatiales</taxon>
        <taxon>Wenzhouxiangellaceae</taxon>
        <taxon>Marinihelvus</taxon>
    </lineage>
</organism>
<dbReference type="SUPFAM" id="SSF55186">
    <property type="entry name" value="ThrRS/AlaRS common domain"/>
    <property type="match status" value="1"/>
</dbReference>
<dbReference type="PANTHER" id="PTHR11777">
    <property type="entry name" value="ALANYL-TRNA SYNTHETASE"/>
    <property type="match status" value="1"/>
</dbReference>
<evidence type="ECO:0000256" key="10">
    <source>
        <dbReference type="ARBA" id="ARBA00022917"/>
    </source>
</evidence>
<keyword evidence="5 12" id="KW-0479">Metal-binding</keyword>
<dbReference type="InterPro" id="IPR050058">
    <property type="entry name" value="Ala-tRNA_ligase"/>
</dbReference>
<dbReference type="Pfam" id="PF07973">
    <property type="entry name" value="tRNA_SAD"/>
    <property type="match status" value="1"/>
</dbReference>
<evidence type="ECO:0000313" key="16">
    <source>
        <dbReference type="Proteomes" id="UP000325372"/>
    </source>
</evidence>
<evidence type="ECO:0000256" key="12">
    <source>
        <dbReference type="HAMAP-Rule" id="MF_00036"/>
    </source>
</evidence>
<dbReference type="Gene3D" id="6.10.250.550">
    <property type="match status" value="1"/>
</dbReference>
<feature type="coiled-coil region" evidence="13">
    <location>
        <begin position="727"/>
        <end position="754"/>
    </location>
</feature>
<dbReference type="GO" id="GO:0004813">
    <property type="term" value="F:alanine-tRNA ligase activity"/>
    <property type="evidence" value="ECO:0007669"/>
    <property type="project" value="UniProtKB-UniRule"/>
</dbReference>
<dbReference type="GO" id="GO:0045892">
    <property type="term" value="P:negative regulation of DNA-templated transcription"/>
    <property type="evidence" value="ECO:0007669"/>
    <property type="project" value="TreeGrafter"/>
</dbReference>
<dbReference type="SUPFAM" id="SSF55681">
    <property type="entry name" value="Class II aaRS and biotin synthetases"/>
    <property type="match status" value="1"/>
</dbReference>
<dbReference type="Gene3D" id="3.30.930.10">
    <property type="entry name" value="Bira Bifunctional Protein, Domain 2"/>
    <property type="match status" value="1"/>
</dbReference>